<dbReference type="InParanoid" id="D8Q5F9"/>
<dbReference type="OMA" id="RMPEEYP"/>
<accession>D8Q5F9</accession>
<feature type="region of interest" description="Disordered" evidence="1">
    <location>
        <begin position="1"/>
        <end position="21"/>
    </location>
</feature>
<dbReference type="HOGENOM" id="CLU_1403185_0_0_1"/>
<gene>
    <name evidence="2" type="ORF">SCHCODRAFT_55270</name>
</gene>
<dbReference type="EMBL" id="GL377306">
    <property type="protein sequence ID" value="EFI96961.1"/>
    <property type="molecule type" value="Genomic_DNA"/>
</dbReference>
<proteinExistence type="predicted"/>
<dbReference type="Proteomes" id="UP000007431">
    <property type="component" value="Unassembled WGS sequence"/>
</dbReference>
<sequence length="238" mass="26929">MDEDQSIKITHISRPDQEGAFDRSDLQSRYLQAALDAGYIADKDGKELLETYYQTYGGKSTGVAEQRSQQSREAPPASANLLSDPLRSAYQYDEAVKRAEAALPEAAAFAAARKKYKPVALKVKPVQAQLPQQFHIERNIRGDPEEGMPTLPVHPPDFQPTGRYTEERKALIEKLHGTDFLTPEEMKLLHYIYMVHNQAFAFTDEERGCFREDFFPPVEIPVIPQRGGEKYTDPAWAV</sequence>
<evidence type="ECO:0000256" key="1">
    <source>
        <dbReference type="SAM" id="MobiDB-lite"/>
    </source>
</evidence>
<reference evidence="2 3" key="1">
    <citation type="journal article" date="2010" name="Nat. Biotechnol.">
        <title>Genome sequence of the model mushroom Schizophyllum commune.</title>
        <authorList>
            <person name="Ohm R.A."/>
            <person name="de Jong J.F."/>
            <person name="Lugones L.G."/>
            <person name="Aerts A."/>
            <person name="Kothe E."/>
            <person name="Stajich J.E."/>
            <person name="de Vries R.P."/>
            <person name="Record E."/>
            <person name="Levasseur A."/>
            <person name="Baker S.E."/>
            <person name="Bartholomew K.A."/>
            <person name="Coutinho P.M."/>
            <person name="Erdmann S."/>
            <person name="Fowler T.J."/>
            <person name="Gathman A.C."/>
            <person name="Lombard V."/>
            <person name="Henrissat B."/>
            <person name="Knabe N."/>
            <person name="Kuees U."/>
            <person name="Lilly W.W."/>
            <person name="Lindquist E."/>
            <person name="Lucas S."/>
            <person name="Magnuson J.K."/>
            <person name="Piumi F."/>
            <person name="Raudaskoski M."/>
            <person name="Salamov A."/>
            <person name="Schmutz J."/>
            <person name="Schwarze F.W.M.R."/>
            <person name="vanKuyk P.A."/>
            <person name="Horton J.S."/>
            <person name="Grigoriev I.V."/>
            <person name="Woesten H.A.B."/>
        </authorList>
    </citation>
    <scope>NUCLEOTIDE SEQUENCE [LARGE SCALE GENOMIC DNA]</scope>
    <source>
        <strain evidence="3">H4-8 / FGSC 9210</strain>
    </source>
</reference>
<name>D8Q5F9_SCHCM</name>
<organism evidence="3">
    <name type="scientific">Schizophyllum commune (strain H4-8 / FGSC 9210)</name>
    <name type="common">Split gill fungus</name>
    <dbReference type="NCBI Taxonomy" id="578458"/>
    <lineage>
        <taxon>Eukaryota</taxon>
        <taxon>Fungi</taxon>
        <taxon>Dikarya</taxon>
        <taxon>Basidiomycota</taxon>
        <taxon>Agaricomycotina</taxon>
        <taxon>Agaricomycetes</taxon>
        <taxon>Agaricomycetidae</taxon>
        <taxon>Agaricales</taxon>
        <taxon>Schizophyllaceae</taxon>
        <taxon>Schizophyllum</taxon>
    </lineage>
</organism>
<evidence type="ECO:0000313" key="3">
    <source>
        <dbReference type="Proteomes" id="UP000007431"/>
    </source>
</evidence>
<evidence type="ECO:0000313" key="2">
    <source>
        <dbReference type="EMBL" id="EFI96961.1"/>
    </source>
</evidence>
<dbReference type="AlphaFoldDB" id="D8Q5F9"/>
<keyword evidence="3" id="KW-1185">Reference proteome</keyword>
<protein>
    <submittedName>
        <fullName evidence="2">Uncharacterized protein</fullName>
    </submittedName>
</protein>